<reference evidence="9" key="1">
    <citation type="submission" date="2020-05" db="UniProtKB">
        <authorList>
            <consortium name="EnsemblMetazoa"/>
        </authorList>
    </citation>
    <scope>IDENTIFICATION</scope>
    <source>
        <strain evidence="9">Aabys</strain>
    </source>
</reference>
<evidence type="ECO:0000256" key="3">
    <source>
        <dbReference type="ARBA" id="ARBA00022692"/>
    </source>
</evidence>
<dbReference type="GO" id="GO:0071816">
    <property type="term" value="P:tail-anchored membrane protein insertion into ER membrane"/>
    <property type="evidence" value="ECO:0007669"/>
    <property type="project" value="InterPro"/>
</dbReference>
<evidence type="ECO:0000313" key="9">
    <source>
        <dbReference type="EnsemblMetazoa" id="MDOA008258-PA"/>
    </source>
</evidence>
<keyword evidence="3" id="KW-0812">Transmembrane</keyword>
<feature type="signal peptide" evidence="8">
    <location>
        <begin position="1"/>
        <end position="16"/>
    </location>
</feature>
<protein>
    <submittedName>
        <fullName evidence="11">Uncharacterized protein LOC131803747</fullName>
    </submittedName>
</protein>
<comment type="subcellular location">
    <subcellularLocation>
        <location evidence="1">Endoplasmic reticulum membrane</location>
    </subcellularLocation>
</comment>
<dbReference type="PANTHER" id="PTHR42650">
    <property type="entry name" value="TAIL-ANCHORED PROTEIN INSERTION RECEPTOR WRB"/>
    <property type="match status" value="1"/>
</dbReference>
<dbReference type="InterPro" id="IPR028945">
    <property type="entry name" value="Get1"/>
</dbReference>
<dbReference type="OrthoDB" id="69461at2759"/>
<organism evidence="9">
    <name type="scientific">Musca domestica</name>
    <name type="common">House fly</name>
    <dbReference type="NCBI Taxonomy" id="7370"/>
    <lineage>
        <taxon>Eukaryota</taxon>
        <taxon>Metazoa</taxon>
        <taxon>Ecdysozoa</taxon>
        <taxon>Arthropoda</taxon>
        <taxon>Hexapoda</taxon>
        <taxon>Insecta</taxon>
        <taxon>Pterygota</taxon>
        <taxon>Neoptera</taxon>
        <taxon>Endopterygota</taxon>
        <taxon>Diptera</taxon>
        <taxon>Brachycera</taxon>
        <taxon>Muscomorpha</taxon>
        <taxon>Muscoidea</taxon>
        <taxon>Muscidae</taxon>
        <taxon>Musca</taxon>
    </lineage>
</organism>
<keyword evidence="4" id="KW-0256">Endoplasmic reticulum</keyword>
<dbReference type="Proteomes" id="UP001652621">
    <property type="component" value="Unplaced"/>
</dbReference>
<keyword evidence="7" id="KW-0175">Coiled coil</keyword>
<evidence type="ECO:0000256" key="7">
    <source>
        <dbReference type="SAM" id="Coils"/>
    </source>
</evidence>
<evidence type="ECO:0000256" key="8">
    <source>
        <dbReference type="SAM" id="SignalP"/>
    </source>
</evidence>
<dbReference type="Pfam" id="PF04420">
    <property type="entry name" value="CHD5"/>
    <property type="match status" value="1"/>
</dbReference>
<keyword evidence="5" id="KW-1133">Transmembrane helix</keyword>
<feature type="chain" id="PRO_5044560806" evidence="8">
    <location>
        <begin position="17"/>
        <end position="178"/>
    </location>
</feature>
<dbReference type="KEGG" id="mde:101894297"/>
<evidence type="ECO:0000313" key="11">
    <source>
        <dbReference type="RefSeq" id="XP_058981379.1"/>
    </source>
</evidence>
<evidence type="ECO:0000313" key="10">
    <source>
        <dbReference type="Proteomes" id="UP001652621"/>
    </source>
</evidence>
<dbReference type="GO" id="GO:0043495">
    <property type="term" value="F:protein-membrane adaptor activity"/>
    <property type="evidence" value="ECO:0007669"/>
    <property type="project" value="TreeGrafter"/>
</dbReference>
<name>A0A1I8MTD5_MUSDO</name>
<accession>A0A1I8MTD5</accession>
<keyword evidence="8" id="KW-0732">Signal</keyword>
<dbReference type="GO" id="GO:0005789">
    <property type="term" value="C:endoplasmic reticulum membrane"/>
    <property type="evidence" value="ECO:0007669"/>
    <property type="project" value="UniProtKB-SubCell"/>
</dbReference>
<evidence type="ECO:0000256" key="2">
    <source>
        <dbReference type="ARBA" id="ARBA00010799"/>
    </source>
</evidence>
<sequence>MLFFAIIIICFLLTVASDIVKLLRISALFTNRQSENTEHLQEELKKAKAELDKVLNATGQDRYVAEIKRMRAEDKVNEALRKIKAEQRKGQLKTVSFEIMLGYGFKAILYISLAVISFRNRYNPVLTFSEDISLQPLQGLLSFPTGIPNAISVPIWVLSCNVTFRLMSGLVKQYLPRK</sequence>
<keyword evidence="6" id="KW-0472">Membrane</keyword>
<dbReference type="PANTHER" id="PTHR42650:SF1">
    <property type="entry name" value="GUIDED ENTRY OF TAIL-ANCHORED PROTEINS FACTOR 1"/>
    <property type="match status" value="1"/>
</dbReference>
<dbReference type="VEuPathDB" id="VectorBase:MDOMA2_009377"/>
<feature type="coiled-coil region" evidence="7">
    <location>
        <begin position="30"/>
        <end position="89"/>
    </location>
</feature>
<gene>
    <name evidence="9" type="primary">101894297</name>
    <name evidence="11" type="synonym">LOC131803747</name>
</gene>
<proteinExistence type="inferred from homology"/>
<comment type="similarity">
    <text evidence="2">Belongs to the WRB/GET1 family.</text>
</comment>
<dbReference type="AlphaFoldDB" id="A0A1I8MTD5"/>
<evidence type="ECO:0000256" key="1">
    <source>
        <dbReference type="ARBA" id="ARBA00004586"/>
    </source>
</evidence>
<dbReference type="eggNOG" id="KOG4253">
    <property type="taxonomic scope" value="Eukaryota"/>
</dbReference>
<reference evidence="11" key="2">
    <citation type="submission" date="2025-05" db="UniProtKB">
        <authorList>
            <consortium name="RefSeq"/>
        </authorList>
    </citation>
    <scope>IDENTIFICATION</scope>
    <source>
        <strain evidence="11">Aabys</strain>
        <tissue evidence="11">Whole body</tissue>
    </source>
</reference>
<evidence type="ECO:0000256" key="4">
    <source>
        <dbReference type="ARBA" id="ARBA00022824"/>
    </source>
</evidence>
<evidence type="ECO:0000256" key="5">
    <source>
        <dbReference type="ARBA" id="ARBA00022989"/>
    </source>
</evidence>
<keyword evidence="10" id="KW-1185">Reference proteome</keyword>
<dbReference type="RefSeq" id="XP_005190875.2">
    <property type="nucleotide sequence ID" value="XM_005190818.4"/>
</dbReference>
<dbReference type="GO" id="GO:0043529">
    <property type="term" value="C:GET complex"/>
    <property type="evidence" value="ECO:0007669"/>
    <property type="project" value="TreeGrafter"/>
</dbReference>
<dbReference type="RefSeq" id="XP_058981379.1">
    <property type="nucleotide sequence ID" value="XM_059125396.1"/>
</dbReference>
<dbReference type="VEuPathDB" id="VectorBase:MDOA008258"/>
<dbReference type="STRING" id="7370.A0A1I8MTD5"/>
<dbReference type="EnsemblMetazoa" id="MDOA008258-RA">
    <property type="protein sequence ID" value="MDOA008258-PA"/>
    <property type="gene ID" value="MDOA008258"/>
</dbReference>
<evidence type="ECO:0000256" key="6">
    <source>
        <dbReference type="ARBA" id="ARBA00023136"/>
    </source>
</evidence>